<proteinExistence type="predicted"/>
<accession>A0ACB9GY77</accession>
<organism evidence="1 2">
    <name type="scientific">Cichorium intybus</name>
    <name type="common">Chicory</name>
    <dbReference type="NCBI Taxonomy" id="13427"/>
    <lineage>
        <taxon>Eukaryota</taxon>
        <taxon>Viridiplantae</taxon>
        <taxon>Streptophyta</taxon>
        <taxon>Embryophyta</taxon>
        <taxon>Tracheophyta</taxon>
        <taxon>Spermatophyta</taxon>
        <taxon>Magnoliopsida</taxon>
        <taxon>eudicotyledons</taxon>
        <taxon>Gunneridae</taxon>
        <taxon>Pentapetalae</taxon>
        <taxon>asterids</taxon>
        <taxon>campanulids</taxon>
        <taxon>Asterales</taxon>
        <taxon>Asteraceae</taxon>
        <taxon>Cichorioideae</taxon>
        <taxon>Cichorieae</taxon>
        <taxon>Cichoriinae</taxon>
        <taxon>Cichorium</taxon>
    </lineage>
</organism>
<reference evidence="1 2" key="2">
    <citation type="journal article" date="2022" name="Mol. Ecol. Resour.">
        <title>The genomes of chicory, endive, great burdock and yacon provide insights into Asteraceae paleo-polyploidization history and plant inulin production.</title>
        <authorList>
            <person name="Fan W."/>
            <person name="Wang S."/>
            <person name="Wang H."/>
            <person name="Wang A."/>
            <person name="Jiang F."/>
            <person name="Liu H."/>
            <person name="Zhao H."/>
            <person name="Xu D."/>
            <person name="Zhang Y."/>
        </authorList>
    </citation>
    <scope>NUCLEOTIDE SEQUENCE [LARGE SCALE GENOMIC DNA]</scope>
    <source>
        <strain evidence="2">cv. Punajuju</strain>
        <tissue evidence="1">Leaves</tissue>
    </source>
</reference>
<evidence type="ECO:0000313" key="1">
    <source>
        <dbReference type="EMBL" id="KAI3788026.1"/>
    </source>
</evidence>
<dbReference type="Proteomes" id="UP001055811">
    <property type="component" value="Linkage Group LG01"/>
</dbReference>
<name>A0ACB9GY77_CICIN</name>
<gene>
    <name evidence="1" type="ORF">L2E82_00621</name>
</gene>
<comment type="caution">
    <text evidence="1">The sequence shown here is derived from an EMBL/GenBank/DDBJ whole genome shotgun (WGS) entry which is preliminary data.</text>
</comment>
<dbReference type="EMBL" id="CM042009">
    <property type="protein sequence ID" value="KAI3788026.1"/>
    <property type="molecule type" value="Genomic_DNA"/>
</dbReference>
<keyword evidence="2" id="KW-1185">Reference proteome</keyword>
<sequence>MTECLTNMVAVDGISAAVSRNLITVAQAVKIAEAGGGDSIEMGGGGDEMSVSQIESASSSRNFRQGDVHNQR</sequence>
<reference evidence="2" key="1">
    <citation type="journal article" date="2022" name="Mol. Ecol. Resour.">
        <title>The genomes of chicory, endive, great burdock and yacon provide insights into Asteraceae palaeo-polyploidization history and plant inulin production.</title>
        <authorList>
            <person name="Fan W."/>
            <person name="Wang S."/>
            <person name="Wang H."/>
            <person name="Wang A."/>
            <person name="Jiang F."/>
            <person name="Liu H."/>
            <person name="Zhao H."/>
            <person name="Xu D."/>
            <person name="Zhang Y."/>
        </authorList>
    </citation>
    <scope>NUCLEOTIDE SEQUENCE [LARGE SCALE GENOMIC DNA]</scope>
    <source>
        <strain evidence="2">cv. Punajuju</strain>
    </source>
</reference>
<protein>
    <submittedName>
        <fullName evidence="1">Uncharacterized protein</fullName>
    </submittedName>
</protein>
<evidence type="ECO:0000313" key="2">
    <source>
        <dbReference type="Proteomes" id="UP001055811"/>
    </source>
</evidence>